<feature type="transmembrane region" description="Helical" evidence="1">
    <location>
        <begin position="52"/>
        <end position="74"/>
    </location>
</feature>
<dbReference type="Proteomes" id="UP000095743">
    <property type="component" value="Chromosome"/>
</dbReference>
<evidence type="ECO:0000256" key="1">
    <source>
        <dbReference type="SAM" id="Phobius"/>
    </source>
</evidence>
<keyword evidence="1" id="KW-0472">Membrane</keyword>
<sequence>MKQHQHDSIDLLLKKTLSSAHAPDELLNQRTKNLMKEKMVLKKTSKKSMSRMILIASMLTIAMSVTAFAIWNLLSADEFADHVQYPVLAEAFRSEGAIQINESVTSNGYKITLLGIVSGKGLTPLPDNADIEAEKSYAVVAIENLNGKMPDTSEAAYDDVPFFISPLVKGLIPWHINIATMSGGYSSSVIDGVMYRLIECDSIEMFADRGLYLAVSSSTFYDTEAFVFDFQTGEISPNPDYKGVNVLFDLPIDKTKADPQKSQQFLEDRYGGDYKKEMKQIEIHVKVQQYLDENYRGDRTEDEVRAKITQFLEERYKGDYTEEMIKEMVEGAMLKERSDSSKIILNEES</sequence>
<keyword evidence="1" id="KW-0812">Transmembrane</keyword>
<evidence type="ECO:0000313" key="2">
    <source>
        <dbReference type="EMBL" id="AOT70625.1"/>
    </source>
</evidence>
<dbReference type="KEGG" id="gfe:Gferi_14225"/>
<keyword evidence="3" id="KW-1185">Reference proteome</keyword>
<dbReference type="AlphaFoldDB" id="A0A1D8GI91"/>
<gene>
    <name evidence="2" type="ORF">Gferi_14225</name>
</gene>
<proteinExistence type="predicted"/>
<evidence type="ECO:0000313" key="3">
    <source>
        <dbReference type="Proteomes" id="UP000095743"/>
    </source>
</evidence>
<reference evidence="2 3" key="1">
    <citation type="submission" date="2016-09" db="EMBL/GenBank/DDBJ databases">
        <title>Genomic analysis reveals versatility of anaerobic energy metabolism of Geosporobacter ferrireducens IRF9 of phylum Firmicutes.</title>
        <authorList>
            <person name="Kim S.-J."/>
        </authorList>
    </citation>
    <scope>NUCLEOTIDE SEQUENCE [LARGE SCALE GENOMIC DNA]</scope>
    <source>
        <strain evidence="2 3">IRF9</strain>
    </source>
</reference>
<organism evidence="2 3">
    <name type="scientific">Geosporobacter ferrireducens</name>
    <dbReference type="NCBI Taxonomy" id="1424294"/>
    <lineage>
        <taxon>Bacteria</taxon>
        <taxon>Bacillati</taxon>
        <taxon>Bacillota</taxon>
        <taxon>Clostridia</taxon>
        <taxon>Peptostreptococcales</taxon>
        <taxon>Thermotaleaceae</taxon>
        <taxon>Geosporobacter</taxon>
    </lineage>
</organism>
<accession>A0A1D8GI91</accession>
<dbReference type="OrthoDB" id="1705981at2"/>
<dbReference type="EMBL" id="CP017269">
    <property type="protein sequence ID" value="AOT70625.1"/>
    <property type="molecule type" value="Genomic_DNA"/>
</dbReference>
<dbReference type="RefSeq" id="WP_069977580.1">
    <property type="nucleotide sequence ID" value="NZ_CP017269.1"/>
</dbReference>
<protein>
    <submittedName>
        <fullName evidence="2">Uncharacterized protein</fullName>
    </submittedName>
</protein>
<name>A0A1D8GI91_9FIRM</name>
<dbReference type="STRING" id="1424294.Gferi_14225"/>
<keyword evidence="1" id="KW-1133">Transmembrane helix</keyword>